<evidence type="ECO:0000256" key="2">
    <source>
        <dbReference type="ARBA" id="ARBA00029460"/>
    </source>
</evidence>
<dbReference type="CDD" id="cd00165">
    <property type="entry name" value="S4"/>
    <property type="match status" value="1"/>
</dbReference>
<dbReference type="InterPro" id="IPR036986">
    <property type="entry name" value="S4_RNA-bd_sf"/>
</dbReference>
<comment type="similarity">
    <text evidence="2">Belongs to the TlyA family.</text>
</comment>
<dbReference type="RefSeq" id="WP_184640872.1">
    <property type="nucleotide sequence ID" value="NZ_JACIFZ010000005.1"/>
</dbReference>
<evidence type="ECO:0000256" key="3">
    <source>
        <dbReference type="PROSITE-ProRule" id="PRU00182"/>
    </source>
</evidence>
<evidence type="ECO:0000259" key="4">
    <source>
        <dbReference type="Pfam" id="PF01728"/>
    </source>
</evidence>
<keyword evidence="5" id="KW-0489">Methyltransferase</keyword>
<dbReference type="CDD" id="cd02440">
    <property type="entry name" value="AdoMet_MTases"/>
    <property type="match status" value="1"/>
</dbReference>
<dbReference type="EMBL" id="JACIFZ010000005">
    <property type="protein sequence ID" value="MBB4223760.1"/>
    <property type="molecule type" value="Genomic_DNA"/>
</dbReference>
<dbReference type="InterPro" id="IPR029063">
    <property type="entry name" value="SAM-dependent_MTases_sf"/>
</dbReference>
<dbReference type="PIRSF" id="PIRSF005578">
    <property type="entry name" value="TlyA"/>
    <property type="match status" value="1"/>
</dbReference>
<dbReference type="Pfam" id="PF01728">
    <property type="entry name" value="FtsJ"/>
    <property type="match status" value="1"/>
</dbReference>
<dbReference type="InterPro" id="IPR047048">
    <property type="entry name" value="TlyA"/>
</dbReference>
<proteinExistence type="inferred from homology"/>
<dbReference type="PROSITE" id="PS50889">
    <property type="entry name" value="S4"/>
    <property type="match status" value="1"/>
</dbReference>
<dbReference type="EC" id="2.1.1.226" evidence="5"/>
<dbReference type="GO" id="GO:0003723">
    <property type="term" value="F:RNA binding"/>
    <property type="evidence" value="ECO:0007669"/>
    <property type="project" value="UniProtKB-KW"/>
</dbReference>
<dbReference type="PANTHER" id="PTHR32319:SF0">
    <property type="entry name" value="BACTERIAL HEMOLYSIN-LIKE PROTEIN"/>
    <property type="match status" value="1"/>
</dbReference>
<organism evidence="5 6">
    <name type="scientific">Variovorax guangxiensis</name>
    <dbReference type="NCBI Taxonomy" id="1775474"/>
    <lineage>
        <taxon>Bacteria</taxon>
        <taxon>Pseudomonadati</taxon>
        <taxon>Pseudomonadota</taxon>
        <taxon>Betaproteobacteria</taxon>
        <taxon>Burkholderiales</taxon>
        <taxon>Comamonadaceae</taxon>
        <taxon>Variovorax</taxon>
    </lineage>
</organism>
<dbReference type="Proteomes" id="UP000524450">
    <property type="component" value="Unassembled WGS sequence"/>
</dbReference>
<dbReference type="InterPro" id="IPR002877">
    <property type="entry name" value="RNA_MeTrfase_FtsJ_dom"/>
</dbReference>
<dbReference type="GO" id="GO:0032259">
    <property type="term" value="P:methylation"/>
    <property type="evidence" value="ECO:0007669"/>
    <property type="project" value="UniProtKB-KW"/>
</dbReference>
<dbReference type="GO" id="GO:0008168">
    <property type="term" value="F:methyltransferase activity"/>
    <property type="evidence" value="ECO:0007669"/>
    <property type="project" value="UniProtKB-KW"/>
</dbReference>
<evidence type="ECO:0000256" key="1">
    <source>
        <dbReference type="ARBA" id="ARBA00022884"/>
    </source>
</evidence>
<keyword evidence="1 3" id="KW-0694">RNA-binding</keyword>
<dbReference type="AlphaFoldDB" id="A0A840FWD8"/>
<protein>
    <submittedName>
        <fullName evidence="5">23S rRNA (Cytidine1920-2'-O)/16S rRNA (Cytidine1409-2'-O)-methyltransferase</fullName>
        <ecNumber evidence="5">2.1.1.226</ecNumber>
        <ecNumber evidence="5">2.1.1.227</ecNumber>
    </submittedName>
</protein>
<dbReference type="Gene3D" id="3.40.50.150">
    <property type="entry name" value="Vaccinia Virus protein VP39"/>
    <property type="match status" value="1"/>
</dbReference>
<name>A0A840FWD8_9BURK</name>
<dbReference type="PANTHER" id="PTHR32319">
    <property type="entry name" value="BACTERIAL HEMOLYSIN-LIKE PROTEIN"/>
    <property type="match status" value="1"/>
</dbReference>
<sequence>MRADQLLVERGLAASRSQAVRLIAGGLRWRDAGSGDAWRDVVKNKDDVPESAELELLDAAEARYVSRGGLKLEGALAASGIDAAGKLCLDVGQSTGGFTDCLLQRGAARVVGVDVGHGQLHARLREDERVVAIEGVNARALSADDLGEEGESRFDLVVGDLSFISLTLVLPAVVEFLADEGRLLMLVKPQFELQPGQVGKGGIVRDESMYAVVEKRLRDACEALGLRVLQWFDSPIAGGDGNREFFIHAERAVRANGS</sequence>
<gene>
    <name evidence="5" type="ORF">GGD71_004546</name>
</gene>
<feature type="domain" description="Ribosomal RNA methyltransferase FtsJ" evidence="4">
    <location>
        <begin position="64"/>
        <end position="250"/>
    </location>
</feature>
<evidence type="ECO:0000313" key="5">
    <source>
        <dbReference type="EMBL" id="MBB4223760.1"/>
    </source>
</evidence>
<dbReference type="InterPro" id="IPR004538">
    <property type="entry name" value="Hemolysin_A/TlyA"/>
</dbReference>
<keyword evidence="5" id="KW-0808">Transferase</keyword>
<comment type="caution">
    <text evidence="5">The sequence shown here is derived from an EMBL/GenBank/DDBJ whole genome shotgun (WGS) entry which is preliminary data.</text>
</comment>
<dbReference type="Gene3D" id="3.10.290.10">
    <property type="entry name" value="RNA-binding S4 domain"/>
    <property type="match status" value="1"/>
</dbReference>
<reference evidence="5 6" key="1">
    <citation type="submission" date="2020-08" db="EMBL/GenBank/DDBJ databases">
        <title>Genomic Encyclopedia of Type Strains, Phase IV (KMG-V): Genome sequencing to study the core and pangenomes of soil and plant-associated prokaryotes.</title>
        <authorList>
            <person name="Whitman W."/>
        </authorList>
    </citation>
    <scope>NUCLEOTIDE SEQUENCE [LARGE SCALE GENOMIC DNA]</scope>
    <source>
        <strain evidence="5 6">34/80</strain>
    </source>
</reference>
<evidence type="ECO:0000313" key="6">
    <source>
        <dbReference type="Proteomes" id="UP000524450"/>
    </source>
</evidence>
<dbReference type="SUPFAM" id="SSF53335">
    <property type="entry name" value="S-adenosyl-L-methionine-dependent methyltransferases"/>
    <property type="match status" value="1"/>
</dbReference>
<dbReference type="EC" id="2.1.1.227" evidence="5"/>
<accession>A0A840FWD8</accession>